<reference evidence="2" key="1">
    <citation type="submission" date="2022-05" db="EMBL/GenBank/DDBJ databases">
        <title>A methanotrophic Mycobacterium dominates a cave microbial ecosystem.</title>
        <authorList>
            <person name="Van Spanning R.J.M."/>
            <person name="Guan Q."/>
            <person name="Melkonian C."/>
            <person name="Gallant J."/>
            <person name="Polerecky L."/>
            <person name="Flot J.-F."/>
            <person name="Brandt B.W."/>
            <person name="Braster M."/>
            <person name="Iturbe Espinoza P."/>
            <person name="Aerts J."/>
            <person name="Meima-Franke M."/>
            <person name="Piersma S.R."/>
            <person name="Bunduc C."/>
            <person name="Ummels R."/>
            <person name="Pain A."/>
            <person name="Fleming E.J."/>
            <person name="van der Wel N."/>
            <person name="Gherman V.D."/>
            <person name="Sarbu S.M."/>
            <person name="Bodelier P.L.E."/>
            <person name="Bitter W."/>
        </authorList>
    </citation>
    <scope>NUCLEOTIDE SEQUENCE</scope>
    <source>
        <strain evidence="2">Sulfur Cave</strain>
    </source>
</reference>
<dbReference type="Pfam" id="PF00383">
    <property type="entry name" value="dCMP_cyt_deam_1"/>
    <property type="match status" value="1"/>
</dbReference>
<proteinExistence type="predicted"/>
<dbReference type="CDD" id="cd01285">
    <property type="entry name" value="nucleoside_deaminase"/>
    <property type="match status" value="1"/>
</dbReference>
<evidence type="ECO:0000313" key="3">
    <source>
        <dbReference type="Proteomes" id="UP001056610"/>
    </source>
</evidence>
<protein>
    <submittedName>
        <fullName evidence="2">Nucleoside deaminase</fullName>
    </submittedName>
</protein>
<sequence length="159" mass="17661">MVVSQIDLQHLRRCVELARTALDNGHGPFGAILVDAKGRTRYEDHNRVTDDDQTLHAELGIIRWAVANMAPVHRIRATVYTSCEQCPMCAAAHAWAGLGRIVYATSCAQLTQWLSEWQVPTTPVAMLPVDTVAPRVVADGPAPELEAEIKSLYEARYRR</sequence>
<dbReference type="EMBL" id="CP097320">
    <property type="protein sequence ID" value="UQX09846.1"/>
    <property type="molecule type" value="Genomic_DNA"/>
</dbReference>
<name>A0ABY4QJ41_9MYCO</name>
<dbReference type="PANTHER" id="PTHR11079:SF179">
    <property type="entry name" value="TRNA(ADENINE(34)) DEAMINASE, CHLOROPLASTIC"/>
    <property type="match status" value="1"/>
</dbReference>
<accession>A0ABY4QJ41</accession>
<dbReference type="RefSeq" id="WP_219067973.1">
    <property type="nucleotide sequence ID" value="NZ_CAJUXY010000028.1"/>
</dbReference>
<evidence type="ECO:0000313" key="2">
    <source>
        <dbReference type="EMBL" id="UQX09846.1"/>
    </source>
</evidence>
<keyword evidence="3" id="KW-1185">Reference proteome</keyword>
<dbReference type="Proteomes" id="UP001056610">
    <property type="component" value="Chromosome"/>
</dbReference>
<feature type="domain" description="CMP/dCMP-type deaminase" evidence="1">
    <location>
        <begin position="5"/>
        <end position="114"/>
    </location>
</feature>
<dbReference type="PANTHER" id="PTHR11079">
    <property type="entry name" value="CYTOSINE DEAMINASE FAMILY MEMBER"/>
    <property type="match status" value="1"/>
</dbReference>
<evidence type="ECO:0000259" key="1">
    <source>
        <dbReference type="PROSITE" id="PS51747"/>
    </source>
</evidence>
<dbReference type="InterPro" id="IPR002125">
    <property type="entry name" value="CMP_dCMP_dom"/>
</dbReference>
<organism evidence="2 3">
    <name type="scientific">Candidatus Mycobacterium methanotrophicum</name>
    <dbReference type="NCBI Taxonomy" id="2943498"/>
    <lineage>
        <taxon>Bacteria</taxon>
        <taxon>Bacillati</taxon>
        <taxon>Actinomycetota</taxon>
        <taxon>Actinomycetes</taxon>
        <taxon>Mycobacteriales</taxon>
        <taxon>Mycobacteriaceae</taxon>
        <taxon>Mycobacterium</taxon>
    </lineage>
</organism>
<dbReference type="PROSITE" id="PS51747">
    <property type="entry name" value="CYT_DCMP_DEAMINASES_2"/>
    <property type="match status" value="1"/>
</dbReference>
<gene>
    <name evidence="2" type="ORF">M5I08_16455</name>
</gene>